<feature type="DNA-binding region" description="TEA" evidence="5">
    <location>
        <begin position="10"/>
        <end position="84"/>
    </location>
</feature>
<feature type="domain" description="TEA" evidence="6">
    <location>
        <begin position="10"/>
        <end position="84"/>
    </location>
</feature>
<proteinExistence type="predicted"/>
<dbReference type="PANTHER" id="PTHR11834">
    <property type="entry name" value="TRANSCRIPTIONAL ENHANCER FACTOR TEF RELATED"/>
    <property type="match status" value="1"/>
</dbReference>
<dbReference type="Gene3D" id="6.10.20.40">
    <property type="entry name" value="TEA/ATTS domain"/>
    <property type="match status" value="1"/>
</dbReference>
<evidence type="ECO:0000256" key="3">
    <source>
        <dbReference type="ARBA" id="ARBA00023163"/>
    </source>
</evidence>
<evidence type="ECO:0000256" key="5">
    <source>
        <dbReference type="PROSITE-ProRule" id="PRU00505"/>
    </source>
</evidence>
<dbReference type="GO" id="GO:0000981">
    <property type="term" value="F:DNA-binding transcription factor activity, RNA polymerase II-specific"/>
    <property type="evidence" value="ECO:0007669"/>
    <property type="project" value="TreeGrafter"/>
</dbReference>
<evidence type="ECO:0000313" key="8">
    <source>
        <dbReference type="WBParaSite" id="ACRNAN_Path_891.g3430.t1"/>
    </source>
</evidence>
<organism evidence="7 8">
    <name type="scientific">Acrobeloides nanus</name>
    <dbReference type="NCBI Taxonomy" id="290746"/>
    <lineage>
        <taxon>Eukaryota</taxon>
        <taxon>Metazoa</taxon>
        <taxon>Ecdysozoa</taxon>
        <taxon>Nematoda</taxon>
        <taxon>Chromadorea</taxon>
        <taxon>Rhabditida</taxon>
        <taxon>Tylenchina</taxon>
        <taxon>Cephalobomorpha</taxon>
        <taxon>Cephaloboidea</taxon>
        <taxon>Cephalobidae</taxon>
        <taxon>Acrobeloides</taxon>
    </lineage>
</organism>
<accession>A0A914CCW6</accession>
<keyword evidence="2" id="KW-0805">Transcription regulation</keyword>
<dbReference type="PROSITE" id="PS51088">
    <property type="entry name" value="TEA_2"/>
    <property type="match status" value="1"/>
</dbReference>
<protein>
    <submittedName>
        <fullName evidence="8">TEA domain-containing protein</fullName>
    </submittedName>
</protein>
<evidence type="ECO:0000259" key="6">
    <source>
        <dbReference type="PROSITE" id="PS51088"/>
    </source>
</evidence>
<reference evidence="8" key="1">
    <citation type="submission" date="2022-11" db="UniProtKB">
        <authorList>
            <consortium name="WormBaseParasite"/>
        </authorList>
    </citation>
    <scope>IDENTIFICATION</scope>
</reference>
<dbReference type="GO" id="GO:0000978">
    <property type="term" value="F:RNA polymerase II cis-regulatory region sequence-specific DNA binding"/>
    <property type="evidence" value="ECO:0007669"/>
    <property type="project" value="TreeGrafter"/>
</dbReference>
<dbReference type="Proteomes" id="UP000887540">
    <property type="component" value="Unplaced"/>
</dbReference>
<evidence type="ECO:0000256" key="1">
    <source>
        <dbReference type="ARBA" id="ARBA00004123"/>
    </source>
</evidence>
<keyword evidence="7" id="KW-1185">Reference proteome</keyword>
<dbReference type="SMART" id="SM00426">
    <property type="entry name" value="TEA"/>
    <property type="match status" value="1"/>
</dbReference>
<comment type="subcellular location">
    <subcellularLocation>
        <location evidence="1">Nucleus</location>
    </subcellularLocation>
</comment>
<dbReference type="Pfam" id="PF01285">
    <property type="entry name" value="TEA"/>
    <property type="match status" value="1"/>
</dbReference>
<name>A0A914CCW6_9BILA</name>
<dbReference type="InterPro" id="IPR000818">
    <property type="entry name" value="TEA/ATTS_dom"/>
</dbReference>
<dbReference type="PANTHER" id="PTHR11834:SF0">
    <property type="entry name" value="PROTEIN SCALLOPED"/>
    <property type="match status" value="1"/>
</dbReference>
<keyword evidence="3" id="KW-0804">Transcription</keyword>
<dbReference type="WBParaSite" id="ACRNAN_Path_891.g3430.t1">
    <property type="protein sequence ID" value="ACRNAN_Path_891.g3430.t1"/>
    <property type="gene ID" value="ACRNAN_Path_891.g3430"/>
</dbReference>
<dbReference type="AlphaFoldDB" id="A0A914CCW6"/>
<dbReference type="GO" id="GO:0005634">
    <property type="term" value="C:nucleus"/>
    <property type="evidence" value="ECO:0007669"/>
    <property type="project" value="UniProtKB-SubCell"/>
</dbReference>
<keyword evidence="4" id="KW-0539">Nucleus</keyword>
<dbReference type="PRINTS" id="PR00065">
    <property type="entry name" value="TEADOMAIN"/>
</dbReference>
<dbReference type="InterPro" id="IPR050937">
    <property type="entry name" value="TEC1_TEAD_TF"/>
</dbReference>
<sequence>MLTSPGLPTISESEVLWAKDVEDAFLEALKLYSINGPKWIYKDGKKLGRNKLISEDIKKKCGKILTGKQISSHIQVYKQRNKVKEANKSLTKIKVDLFLTFYNKTIFFRDL</sequence>
<dbReference type="InterPro" id="IPR038096">
    <property type="entry name" value="TEA/ATTS_sf"/>
</dbReference>
<dbReference type="GO" id="GO:0005667">
    <property type="term" value="C:transcription regulator complex"/>
    <property type="evidence" value="ECO:0007669"/>
    <property type="project" value="TreeGrafter"/>
</dbReference>
<evidence type="ECO:0000256" key="4">
    <source>
        <dbReference type="ARBA" id="ARBA00023242"/>
    </source>
</evidence>
<evidence type="ECO:0000256" key="2">
    <source>
        <dbReference type="ARBA" id="ARBA00023015"/>
    </source>
</evidence>
<evidence type="ECO:0000313" key="7">
    <source>
        <dbReference type="Proteomes" id="UP000887540"/>
    </source>
</evidence>